<dbReference type="InterPro" id="IPR027417">
    <property type="entry name" value="P-loop_NTPase"/>
</dbReference>
<dbReference type="Gene3D" id="3.40.50.10850">
    <property type="entry name" value="Ntrc-like two-domain protein"/>
    <property type="match status" value="1"/>
</dbReference>
<keyword evidence="2" id="KW-1185">Reference proteome</keyword>
<accession>A0A3Q8SF27</accession>
<gene>
    <name evidence="1" type="ORF">EIM92_20835</name>
</gene>
<evidence type="ECO:0000313" key="1">
    <source>
        <dbReference type="EMBL" id="AZK49161.1"/>
    </source>
</evidence>
<dbReference type="OrthoDB" id="3035369at2"/>
<sequence>MGRCFFCVPRKLVIRVIPVRLVLAVKDEQYIEPLLHYIRHSEFDRRFSVTAFSRKDAFLSYMESSRLFVDLVLAENTFLEAWLGDEGASHVPWIRLYEGGEDNIPGKSISKYQPLPLLLSAVLDYTRGGAGLQLSAEGRAIVIGVYSAMGGCGKTTVAIHLMKQLAEERRKAFYLNLETINSGILFEGQSLREGQNQVQGLARLLYDLKAAGERDEPLKQPLLAYAHRHPLLEGDTFALLDNMNEMLEMEHKDTVRLMDFIADSGLYDTIIVDVDSYPNARTEAVLEHCDKLVWLLADEWNVMRKNGLWLSHLERSDPSLFRKIMGKTLFAVNKCTGELAHAMPRPEMLAEVTLPNIPSWGEGARQGSLLHSPAFQKDMLRLCHSVCSGRPPIETGGTVQ</sequence>
<dbReference type="Proteomes" id="UP000273145">
    <property type="component" value="Chromosome"/>
</dbReference>
<protein>
    <recommendedName>
        <fullName evidence="3">ParA family protein</fullName>
    </recommendedName>
</protein>
<dbReference type="Gene3D" id="3.40.50.300">
    <property type="entry name" value="P-loop containing nucleotide triphosphate hydrolases"/>
    <property type="match status" value="1"/>
</dbReference>
<proteinExistence type="predicted"/>
<name>A0A3Q8SF27_9BACL</name>
<evidence type="ECO:0000313" key="2">
    <source>
        <dbReference type="Proteomes" id="UP000273145"/>
    </source>
</evidence>
<dbReference type="AlphaFoldDB" id="A0A3Q8SF27"/>
<evidence type="ECO:0008006" key="3">
    <source>
        <dbReference type="Google" id="ProtNLM"/>
    </source>
</evidence>
<dbReference type="SUPFAM" id="SSF52540">
    <property type="entry name" value="P-loop containing nucleoside triphosphate hydrolases"/>
    <property type="match status" value="1"/>
</dbReference>
<reference evidence="1 2" key="1">
    <citation type="submission" date="2018-11" db="EMBL/GenBank/DDBJ databases">
        <title>Genome sequencing of Paenibacillus lentus DSM25539(T).</title>
        <authorList>
            <person name="Kook J.-K."/>
            <person name="Park S.-N."/>
            <person name="Lim Y.K."/>
        </authorList>
    </citation>
    <scope>NUCLEOTIDE SEQUENCE [LARGE SCALE GENOMIC DNA]</scope>
    <source>
        <strain evidence="1 2">DSM 25539</strain>
    </source>
</reference>
<organism evidence="1 2">
    <name type="scientific">Paenibacillus lentus</name>
    <dbReference type="NCBI Taxonomy" id="1338368"/>
    <lineage>
        <taxon>Bacteria</taxon>
        <taxon>Bacillati</taxon>
        <taxon>Bacillota</taxon>
        <taxon>Bacilli</taxon>
        <taxon>Bacillales</taxon>
        <taxon>Paenibacillaceae</taxon>
        <taxon>Paenibacillus</taxon>
    </lineage>
</organism>
<dbReference type="EMBL" id="CP034248">
    <property type="protein sequence ID" value="AZK49161.1"/>
    <property type="molecule type" value="Genomic_DNA"/>
</dbReference>
<dbReference type="KEGG" id="plen:EIM92_20835"/>